<dbReference type="GO" id="GO:0072527">
    <property type="term" value="P:pyrimidine-containing compound metabolic process"/>
    <property type="evidence" value="ECO:0007669"/>
    <property type="project" value="UniProtKB-ARBA"/>
</dbReference>
<name>A0A917W708_9ACTN</name>
<comment type="similarity">
    <text evidence="1">Belongs to the cytidine and deoxycytidylate deaminase family.</text>
</comment>
<dbReference type="InterPro" id="IPR050202">
    <property type="entry name" value="Cyt/Deoxycyt_deaminase"/>
</dbReference>
<dbReference type="Gene3D" id="3.40.140.10">
    <property type="entry name" value="Cytidine Deaminase, domain 2"/>
    <property type="match status" value="1"/>
</dbReference>
<evidence type="ECO:0000313" key="3">
    <source>
        <dbReference type="EMBL" id="GGL70467.1"/>
    </source>
</evidence>
<dbReference type="CDD" id="cd01283">
    <property type="entry name" value="cytidine_deaminase"/>
    <property type="match status" value="1"/>
</dbReference>
<comment type="caution">
    <text evidence="3">The sequence shown here is derived from an EMBL/GenBank/DDBJ whole genome shotgun (WGS) entry which is preliminary data.</text>
</comment>
<dbReference type="Proteomes" id="UP000613840">
    <property type="component" value="Unassembled WGS sequence"/>
</dbReference>
<proteinExistence type="inferred from homology"/>
<evidence type="ECO:0000256" key="1">
    <source>
        <dbReference type="ARBA" id="ARBA00006576"/>
    </source>
</evidence>
<keyword evidence="4" id="KW-1185">Reference proteome</keyword>
<dbReference type="GO" id="GO:0008270">
    <property type="term" value="F:zinc ion binding"/>
    <property type="evidence" value="ECO:0007669"/>
    <property type="project" value="TreeGrafter"/>
</dbReference>
<accession>A0A917W708</accession>
<dbReference type="EMBL" id="BMMZ01000008">
    <property type="protein sequence ID" value="GGL70467.1"/>
    <property type="molecule type" value="Genomic_DNA"/>
</dbReference>
<dbReference type="InterPro" id="IPR002125">
    <property type="entry name" value="CMP_dCMP_dom"/>
</dbReference>
<dbReference type="InterPro" id="IPR016193">
    <property type="entry name" value="Cytidine_deaminase-like"/>
</dbReference>
<sequence length="173" mass="18122">MASSGSLTGPRLEVDTVAFVDTTLHALTDADQELIQAARAVIDANTDTAHVDGAGVHTMGAAVRDSEGWIYVGVNLAHFTGGPCAELVALGTARANGARQIRAIVAVGNHGRGVIGPCGRDRQILFDYHTGIRVLLPTAQGVRATTIEALMPHAAAWTIDSGTQDLDPSRFDR</sequence>
<dbReference type="AlphaFoldDB" id="A0A917W708"/>
<dbReference type="GO" id="GO:0005829">
    <property type="term" value="C:cytosol"/>
    <property type="evidence" value="ECO:0007669"/>
    <property type="project" value="TreeGrafter"/>
</dbReference>
<organism evidence="3 4">
    <name type="scientific">Microlunatus endophyticus</name>
    <dbReference type="NCBI Taxonomy" id="1716077"/>
    <lineage>
        <taxon>Bacteria</taxon>
        <taxon>Bacillati</taxon>
        <taxon>Actinomycetota</taxon>
        <taxon>Actinomycetes</taxon>
        <taxon>Propionibacteriales</taxon>
        <taxon>Propionibacteriaceae</taxon>
        <taxon>Microlunatus</taxon>
    </lineage>
</organism>
<feature type="domain" description="CMP/dCMP-type deaminase" evidence="2">
    <location>
        <begin position="29"/>
        <end position="158"/>
    </location>
</feature>
<dbReference type="GO" id="GO:0055086">
    <property type="term" value="P:nucleobase-containing small molecule metabolic process"/>
    <property type="evidence" value="ECO:0007669"/>
    <property type="project" value="UniProtKB-ARBA"/>
</dbReference>
<dbReference type="SUPFAM" id="SSF53927">
    <property type="entry name" value="Cytidine deaminase-like"/>
    <property type="match status" value="1"/>
</dbReference>
<reference evidence="3" key="2">
    <citation type="submission" date="2020-09" db="EMBL/GenBank/DDBJ databases">
        <authorList>
            <person name="Sun Q."/>
            <person name="Zhou Y."/>
        </authorList>
    </citation>
    <scope>NUCLEOTIDE SEQUENCE</scope>
    <source>
        <strain evidence="3">CGMCC 4.7306</strain>
    </source>
</reference>
<dbReference type="GO" id="GO:0004126">
    <property type="term" value="F:cytidine deaminase activity"/>
    <property type="evidence" value="ECO:0007669"/>
    <property type="project" value="UniProtKB-ARBA"/>
</dbReference>
<dbReference type="PANTHER" id="PTHR11644:SF2">
    <property type="entry name" value="CYTIDINE DEAMINASE"/>
    <property type="match status" value="1"/>
</dbReference>
<dbReference type="PROSITE" id="PS51747">
    <property type="entry name" value="CYT_DCMP_DEAMINASES_2"/>
    <property type="match status" value="1"/>
</dbReference>
<evidence type="ECO:0000313" key="4">
    <source>
        <dbReference type="Proteomes" id="UP000613840"/>
    </source>
</evidence>
<gene>
    <name evidence="3" type="ORF">GCM10011575_31150</name>
</gene>
<protein>
    <submittedName>
        <fullName evidence="3">Cytidine deaminase</fullName>
    </submittedName>
</protein>
<dbReference type="PANTHER" id="PTHR11644">
    <property type="entry name" value="CYTIDINE DEAMINASE"/>
    <property type="match status" value="1"/>
</dbReference>
<evidence type="ECO:0000259" key="2">
    <source>
        <dbReference type="PROSITE" id="PS51747"/>
    </source>
</evidence>
<reference evidence="3" key="1">
    <citation type="journal article" date="2014" name="Int. J. Syst. Evol. Microbiol.">
        <title>Complete genome sequence of Corynebacterium casei LMG S-19264T (=DSM 44701T), isolated from a smear-ripened cheese.</title>
        <authorList>
            <consortium name="US DOE Joint Genome Institute (JGI-PGF)"/>
            <person name="Walter F."/>
            <person name="Albersmeier A."/>
            <person name="Kalinowski J."/>
            <person name="Ruckert C."/>
        </authorList>
    </citation>
    <scope>NUCLEOTIDE SEQUENCE</scope>
    <source>
        <strain evidence="3">CGMCC 4.7306</strain>
    </source>
</reference>